<organism evidence="1">
    <name type="scientific">Ophidiomyces ophidiicola</name>
    <dbReference type="NCBI Taxonomy" id="1387563"/>
    <lineage>
        <taxon>Eukaryota</taxon>
        <taxon>Fungi</taxon>
        <taxon>Dikarya</taxon>
        <taxon>Ascomycota</taxon>
        <taxon>Pezizomycotina</taxon>
        <taxon>Eurotiomycetes</taxon>
        <taxon>Eurotiomycetidae</taxon>
        <taxon>Onygenales</taxon>
        <taxon>Onygenaceae</taxon>
        <taxon>Ophidiomyces</taxon>
    </lineage>
</organism>
<sequence length="629" mass="68724">MADQDPDEGSNFYNTPIGGSPFPLSHVGNSVEAERTSSLMNPRPQIPGLSLCNDSNGHDLPSHVEQAPPEHGTLADSLDRVITAIEAATNGDAKGTTEKTNGANDFDTKMGGTDLQDNGPKTLCEASTIILPPTNESTMPIIDTIHAEETSAPINGESAPDTRMEEREWETDSSPYESSSDSSSDSSDDSSDEEDYELLNPEEQARILLAAAGSDDEDGKDEKSAAKSVRTANEKAEEVIPKPNIVITADTKVEMLGNVESVVDNIVLVKANISGEYQVLETGSVLCSANLEVIGVVSDTFGKVEQPMYTIHFTDSEEIKTSGLEKGVPVFYVVDLSTFVFTQPLKGLKGSDASNLHDEEIGEDEVEFSDDEAEAAYKRQLKLKRQQKREGRSEQSNGGKRRGGPGPSGLRHTELNYDDEPQEDGYNTLQRPKDFHEQMSRDQPRARFHDRSSERGFRGGRGRGKGRGHERGRGGRDSGRHQHHRDNYHPPPPSERSTQMPHQFSNRYPEQTQSYNGNASPITSAPPQAFPQTYPAFSPQVNQPQTQFPFPNFSFPPQNTLPFPPPGSHINPAFFSNLLLQQHQQQPQYATQNGSSIPPVSPISQRQADAFAAAQAQLDTLKRLSGGGT</sequence>
<evidence type="ECO:0000313" key="1">
    <source>
        <dbReference type="EMBL" id="KAI2392865.1"/>
    </source>
</evidence>
<gene>
    <name evidence="1" type="ORF">LOY88_000330</name>
</gene>
<proteinExistence type="predicted"/>
<comment type="caution">
    <text evidence="1">The sequence shown here is derived from an EMBL/GenBank/DDBJ whole genome shotgun (WGS) entry which is preliminary data.</text>
</comment>
<name>A0ACB8V4T9_9EURO</name>
<reference evidence="1" key="1">
    <citation type="journal article" date="2022" name="bioRxiv">
        <title>Population genetic analysis of Ophidiomyces ophidiicola, the causative agent of snake fungal disease, indicates recent introductions to the USA.</title>
        <authorList>
            <person name="Ladner J.T."/>
            <person name="Palmer J.M."/>
            <person name="Ettinger C.L."/>
            <person name="Stajich J.E."/>
            <person name="Farrell T.M."/>
            <person name="Glorioso B.M."/>
            <person name="Lawson B."/>
            <person name="Price S.J."/>
            <person name="Stengle A.G."/>
            <person name="Grear D.A."/>
            <person name="Lorch J.M."/>
        </authorList>
    </citation>
    <scope>NUCLEOTIDE SEQUENCE</scope>
    <source>
        <strain evidence="1">NWHC 24266-5</strain>
    </source>
</reference>
<accession>A0ACB8V4T9</accession>
<dbReference type="EMBL" id="JALBCA010000004">
    <property type="protein sequence ID" value="KAI2392865.1"/>
    <property type="molecule type" value="Genomic_DNA"/>
</dbReference>
<protein>
    <submittedName>
        <fullName evidence="1">Uncharacterized protein</fullName>
    </submittedName>
</protein>